<dbReference type="RefSeq" id="WP_379517119.1">
    <property type="nucleotide sequence ID" value="NZ_JBHSPA010000031.1"/>
</dbReference>
<gene>
    <name evidence="3" type="ORF">ACFPZ3_27465</name>
</gene>
<dbReference type="EMBL" id="JBHSPA010000031">
    <property type="protein sequence ID" value="MFC5827614.1"/>
    <property type="molecule type" value="Genomic_DNA"/>
</dbReference>
<evidence type="ECO:0000259" key="2">
    <source>
        <dbReference type="Pfam" id="PF01526"/>
    </source>
</evidence>
<evidence type="ECO:0000313" key="4">
    <source>
        <dbReference type="Proteomes" id="UP001596058"/>
    </source>
</evidence>
<evidence type="ECO:0000256" key="1">
    <source>
        <dbReference type="SAM" id="MobiDB-lite"/>
    </source>
</evidence>
<keyword evidence="4" id="KW-1185">Reference proteome</keyword>
<proteinExistence type="predicted"/>
<organism evidence="3 4">
    <name type="scientific">Nonomuraea insulae</name>
    <dbReference type="NCBI Taxonomy" id="1616787"/>
    <lineage>
        <taxon>Bacteria</taxon>
        <taxon>Bacillati</taxon>
        <taxon>Actinomycetota</taxon>
        <taxon>Actinomycetes</taxon>
        <taxon>Streptosporangiales</taxon>
        <taxon>Streptosporangiaceae</taxon>
        <taxon>Nonomuraea</taxon>
    </lineage>
</organism>
<reference evidence="4" key="1">
    <citation type="journal article" date="2019" name="Int. J. Syst. Evol. Microbiol.">
        <title>The Global Catalogue of Microorganisms (GCM) 10K type strain sequencing project: providing services to taxonomists for standard genome sequencing and annotation.</title>
        <authorList>
            <consortium name="The Broad Institute Genomics Platform"/>
            <consortium name="The Broad Institute Genome Sequencing Center for Infectious Disease"/>
            <person name="Wu L."/>
            <person name="Ma J."/>
        </authorList>
    </citation>
    <scope>NUCLEOTIDE SEQUENCE [LARGE SCALE GENOMIC DNA]</scope>
    <source>
        <strain evidence="4">CCUG 53903</strain>
    </source>
</reference>
<protein>
    <submittedName>
        <fullName evidence="3">Tn3 family transposase</fullName>
    </submittedName>
</protein>
<dbReference type="Proteomes" id="UP001596058">
    <property type="component" value="Unassembled WGS sequence"/>
</dbReference>
<accession>A0ABW1CPE7</accession>
<feature type="region of interest" description="Disordered" evidence="1">
    <location>
        <begin position="96"/>
        <end position="124"/>
    </location>
</feature>
<evidence type="ECO:0000313" key="3">
    <source>
        <dbReference type="EMBL" id="MFC5827614.1"/>
    </source>
</evidence>
<name>A0ABW1CPE7_9ACTN</name>
<sequence>MTAVSKQGCQRGDGVLEPLARNRVNLKKIETWWPGMLRVAGSLVTNQVRAYDLLRMFGRESHPTPLGQAFAEYGRIAKTEHLMRMVDPVDDTYRWQMNRQPAGGALRPLRDPDAAGLDDDDAEN</sequence>
<dbReference type="Pfam" id="PF01526">
    <property type="entry name" value="DDE_Tnp_Tn3"/>
    <property type="match status" value="1"/>
</dbReference>
<dbReference type="InterPro" id="IPR002513">
    <property type="entry name" value="Tn3_Tnp_DDE_dom"/>
</dbReference>
<comment type="caution">
    <text evidence="3">The sequence shown here is derived from an EMBL/GenBank/DDBJ whole genome shotgun (WGS) entry which is preliminary data.</text>
</comment>
<feature type="domain" description="Tn3 transposase DDE" evidence="2">
    <location>
        <begin position="15"/>
        <end position="100"/>
    </location>
</feature>